<organism evidence="2 3">
    <name type="scientific">Actinosynnema pretiosum</name>
    <dbReference type="NCBI Taxonomy" id="42197"/>
    <lineage>
        <taxon>Bacteria</taxon>
        <taxon>Bacillati</taxon>
        <taxon>Actinomycetota</taxon>
        <taxon>Actinomycetes</taxon>
        <taxon>Pseudonocardiales</taxon>
        <taxon>Pseudonocardiaceae</taxon>
        <taxon>Actinosynnema</taxon>
    </lineage>
</organism>
<protein>
    <submittedName>
        <fullName evidence="2">Uncharacterized protein</fullName>
    </submittedName>
</protein>
<evidence type="ECO:0000256" key="1">
    <source>
        <dbReference type="SAM" id="MobiDB-lite"/>
    </source>
</evidence>
<keyword evidence="3" id="KW-1185">Reference proteome</keyword>
<accession>A0A290ZAH4</accession>
<evidence type="ECO:0000313" key="2">
    <source>
        <dbReference type="EMBL" id="ATE55985.1"/>
    </source>
</evidence>
<feature type="compositionally biased region" description="Basic residues" evidence="1">
    <location>
        <begin position="20"/>
        <end position="34"/>
    </location>
</feature>
<feature type="compositionally biased region" description="Low complexity" evidence="1">
    <location>
        <begin position="1"/>
        <end position="19"/>
    </location>
</feature>
<gene>
    <name evidence="2" type="ORF">CNX65_24160</name>
</gene>
<proteinExistence type="predicted"/>
<dbReference type="KEGG" id="apre:CNX65_24160"/>
<reference evidence="2" key="1">
    <citation type="submission" date="2017-09" db="EMBL/GenBank/DDBJ databases">
        <title>Complete Genome Sequence of ansamitocin-producing Bacterium Actinosynnema pretiosum X47.</title>
        <authorList>
            <person name="Cao G."/>
            <person name="Zong G."/>
            <person name="Zhong C."/>
            <person name="Fu J."/>
        </authorList>
    </citation>
    <scope>NUCLEOTIDE SEQUENCE [LARGE SCALE GENOMIC DNA]</scope>
    <source>
        <strain evidence="2">X47</strain>
    </source>
</reference>
<dbReference type="EMBL" id="CP023445">
    <property type="protein sequence ID" value="ATE55985.1"/>
    <property type="molecule type" value="Genomic_DNA"/>
</dbReference>
<evidence type="ECO:0000313" key="3">
    <source>
        <dbReference type="Proteomes" id="UP000218505"/>
    </source>
</evidence>
<dbReference type="Proteomes" id="UP000218505">
    <property type="component" value="Chromosome"/>
</dbReference>
<name>A0A290ZAH4_9PSEU</name>
<dbReference type="AlphaFoldDB" id="A0A290ZAH4"/>
<sequence length="93" mass="9318">MVRAARAGSACSGGSSAARRTGRLLPRHPVRRVAPRAAHGPAAPRGSGGRLGVRGQASGVRVVCGRSRSHGARSGPVSPLAVDLVHVVGRVSA</sequence>
<feature type="region of interest" description="Disordered" evidence="1">
    <location>
        <begin position="1"/>
        <end position="57"/>
    </location>
</feature>
<feature type="compositionally biased region" description="Low complexity" evidence="1">
    <location>
        <begin position="35"/>
        <end position="45"/>
    </location>
</feature>